<reference evidence="1 2" key="1">
    <citation type="journal article" date="2006" name="Proc. Natl. Acad. Sci. U.S.A.">
        <title>Complete nucleotide sequence of the chlorarachniophyte nucleomorph: nature's smallest nucleus.</title>
        <authorList>
            <person name="Gilson P.R."/>
            <person name="Su V."/>
            <person name="Slamovits C.H."/>
            <person name="Reith M.E."/>
            <person name="Keeling P.J."/>
            <person name="McFadden G.I."/>
        </authorList>
    </citation>
    <scope>NUCLEOTIDE SEQUENCE [LARGE SCALE GENOMIC DNA]</scope>
    <source>
        <strain evidence="2">CCMP621</strain>
    </source>
</reference>
<dbReference type="Proteomes" id="UP000243425">
    <property type="component" value="Nucleomorph 2"/>
</dbReference>
<protein>
    <submittedName>
        <fullName evidence="1">Uncharacterized protein</fullName>
    </submittedName>
</protein>
<dbReference type="RefSeq" id="XP_001712946.1">
    <property type="nucleotide sequence ID" value="XM_001712894.1"/>
</dbReference>
<sequence length="143" mass="17296">MNDLNSKIPGYLKKIPWYSKQDNNKNTHIFKNFYKTYTLPKYVGTIREKSTNDQKNKNIKITPFFNLLNHYTFKKTKVYKSNKQLIAFRSFLNVKSLNNNHYKMRKFIHTTPLEKKKNKLQYNKTPLLFIKKLRFLYAPIHNS</sequence>
<evidence type="ECO:0000313" key="1">
    <source>
        <dbReference type="EMBL" id="ABA27334.1"/>
    </source>
</evidence>
<keyword evidence="1" id="KW-0542">Nucleomorph</keyword>
<evidence type="ECO:0000313" key="2">
    <source>
        <dbReference type="Proteomes" id="UP000243425"/>
    </source>
</evidence>
<geneLocation type="nucleomorph" evidence="1"/>
<proteinExistence type="predicted"/>
<accession>Q3LW31</accession>
<dbReference type="EMBL" id="DQ158857">
    <property type="protein sequence ID" value="ABA27334.1"/>
    <property type="molecule type" value="Genomic_DNA"/>
</dbReference>
<dbReference type="AlphaFoldDB" id="Q3LW31"/>
<dbReference type="GeneID" id="5788395"/>
<organism evidence="1 2">
    <name type="scientific">Bigelowiella natans</name>
    <name type="common">Pedinomonas minutissima</name>
    <name type="synonym">Chlorarachnion sp. (strain CCMP621)</name>
    <dbReference type="NCBI Taxonomy" id="227086"/>
    <lineage>
        <taxon>Eukaryota</taxon>
        <taxon>Sar</taxon>
        <taxon>Rhizaria</taxon>
        <taxon>Cercozoa</taxon>
        <taxon>Chlorarachniophyceae</taxon>
        <taxon>Bigelowiella</taxon>
    </lineage>
</organism>
<name>Q3LW31_BIGNA</name>